<evidence type="ECO:0000256" key="2">
    <source>
        <dbReference type="ARBA" id="ARBA00022475"/>
    </source>
</evidence>
<accession>A0AAJ6IEA8</accession>
<dbReference type="Proteomes" id="UP001244586">
    <property type="component" value="Chromosome"/>
</dbReference>
<sequence length="161" mass="18845">MIVFISYPIFDEKKRYRGFVGSAIYLKEKNVINQLLSTNETYRKSYMYVIDKNDKIIFHPDHERIGEIIKNNTGLDYIKKQNSGKIRLINSRGVDNLAGFSHVKTTNWIIVSQQPTKQLLKQANSIIYKVSAGIFIFYLLIFYVVWKCGRVKLEVRHKPPN</sequence>
<keyword evidence="3 6" id="KW-0812">Transmembrane</keyword>
<evidence type="ECO:0000256" key="4">
    <source>
        <dbReference type="ARBA" id="ARBA00022989"/>
    </source>
</evidence>
<organism evidence="8 9">
    <name type="scientific">Acinetobacter johnsonii</name>
    <dbReference type="NCBI Taxonomy" id="40214"/>
    <lineage>
        <taxon>Bacteria</taxon>
        <taxon>Pseudomonadati</taxon>
        <taxon>Pseudomonadota</taxon>
        <taxon>Gammaproteobacteria</taxon>
        <taxon>Moraxellales</taxon>
        <taxon>Moraxellaceae</taxon>
        <taxon>Acinetobacter</taxon>
    </lineage>
</organism>
<gene>
    <name evidence="8" type="ORF">QBJ73_11085</name>
</gene>
<dbReference type="CDD" id="cd12912">
    <property type="entry name" value="PDC2_MCP_like"/>
    <property type="match status" value="1"/>
</dbReference>
<keyword evidence="5 6" id="KW-0472">Membrane</keyword>
<keyword evidence="2" id="KW-1003">Cell membrane</keyword>
<dbReference type="EMBL" id="CP121776">
    <property type="protein sequence ID" value="WMG16962.1"/>
    <property type="molecule type" value="Genomic_DNA"/>
</dbReference>
<evidence type="ECO:0000256" key="3">
    <source>
        <dbReference type="ARBA" id="ARBA00022692"/>
    </source>
</evidence>
<feature type="domain" description="Cache" evidence="7">
    <location>
        <begin position="2"/>
        <end position="112"/>
    </location>
</feature>
<dbReference type="Gene3D" id="3.30.450.20">
    <property type="entry name" value="PAS domain"/>
    <property type="match status" value="1"/>
</dbReference>
<dbReference type="GO" id="GO:0005886">
    <property type="term" value="C:plasma membrane"/>
    <property type="evidence" value="ECO:0007669"/>
    <property type="project" value="UniProtKB-SubCell"/>
</dbReference>
<name>A0AAJ6IEA8_ACIJO</name>
<comment type="subcellular location">
    <subcellularLocation>
        <location evidence="1">Cell membrane</location>
        <topology evidence="1">Multi-pass membrane protein</topology>
    </subcellularLocation>
</comment>
<keyword evidence="9" id="KW-1185">Reference proteome</keyword>
<protein>
    <submittedName>
        <fullName evidence="8">Cache domain-containing protein</fullName>
    </submittedName>
</protein>
<dbReference type="InterPro" id="IPR033479">
    <property type="entry name" value="dCache_1"/>
</dbReference>
<dbReference type="InterPro" id="IPR029151">
    <property type="entry name" value="Sensor-like_sf"/>
</dbReference>
<evidence type="ECO:0000313" key="9">
    <source>
        <dbReference type="Proteomes" id="UP001244586"/>
    </source>
</evidence>
<evidence type="ECO:0000256" key="1">
    <source>
        <dbReference type="ARBA" id="ARBA00004651"/>
    </source>
</evidence>
<keyword evidence="4 6" id="KW-1133">Transmembrane helix</keyword>
<reference evidence="8 9" key="1">
    <citation type="submission" date="2023-04" db="EMBL/GenBank/DDBJ databases">
        <title>Acinetobacter johnsonii isolate AYTCM encoding NDM-1, OXA-58 and PER-1.</title>
        <authorList>
            <person name="Tian C."/>
            <person name="Wang S."/>
            <person name="Fan X."/>
            <person name="Xia D."/>
        </authorList>
    </citation>
    <scope>NUCLEOTIDE SEQUENCE [LARGE SCALE GENOMIC DNA]</scope>
    <source>
        <strain evidence="8 9">AYTCM</strain>
    </source>
</reference>
<dbReference type="AlphaFoldDB" id="A0AAJ6IEA8"/>
<evidence type="ECO:0000313" key="8">
    <source>
        <dbReference type="EMBL" id="WMG16962.1"/>
    </source>
</evidence>
<proteinExistence type="predicted"/>
<evidence type="ECO:0000256" key="6">
    <source>
        <dbReference type="SAM" id="Phobius"/>
    </source>
</evidence>
<evidence type="ECO:0000259" key="7">
    <source>
        <dbReference type="Pfam" id="PF02743"/>
    </source>
</evidence>
<dbReference type="Pfam" id="PF02743">
    <property type="entry name" value="dCache_1"/>
    <property type="match status" value="1"/>
</dbReference>
<dbReference type="SUPFAM" id="SSF103190">
    <property type="entry name" value="Sensory domain-like"/>
    <property type="match status" value="1"/>
</dbReference>
<evidence type="ECO:0000256" key="5">
    <source>
        <dbReference type="ARBA" id="ARBA00023136"/>
    </source>
</evidence>
<feature type="transmembrane region" description="Helical" evidence="6">
    <location>
        <begin position="126"/>
        <end position="146"/>
    </location>
</feature>